<dbReference type="GO" id="GO:0009055">
    <property type="term" value="F:electron transfer activity"/>
    <property type="evidence" value="ECO:0007669"/>
    <property type="project" value="InterPro"/>
</dbReference>
<dbReference type="Gene3D" id="1.10.760.10">
    <property type="entry name" value="Cytochrome c-like domain"/>
    <property type="match status" value="1"/>
</dbReference>
<keyword evidence="1" id="KW-0813">Transport</keyword>
<dbReference type="InterPro" id="IPR036909">
    <property type="entry name" value="Cyt_c-like_dom_sf"/>
</dbReference>
<keyword evidence="3 6" id="KW-0479">Metal-binding</keyword>
<dbReference type="GO" id="GO:0020037">
    <property type="term" value="F:heme binding"/>
    <property type="evidence" value="ECO:0007669"/>
    <property type="project" value="InterPro"/>
</dbReference>
<dbReference type="RefSeq" id="WP_420244498.1">
    <property type="nucleotide sequence ID" value="NZ_BOPV01000001.1"/>
</dbReference>
<evidence type="ECO:0000256" key="6">
    <source>
        <dbReference type="PROSITE-ProRule" id="PRU00433"/>
    </source>
</evidence>
<organism evidence="9 10">
    <name type="scientific">Roseiterribacter gracilis</name>
    <dbReference type="NCBI Taxonomy" id="2812848"/>
    <lineage>
        <taxon>Bacteria</taxon>
        <taxon>Pseudomonadati</taxon>
        <taxon>Pseudomonadota</taxon>
        <taxon>Alphaproteobacteria</taxon>
        <taxon>Rhodospirillales</taxon>
        <taxon>Roseiterribacteraceae</taxon>
        <taxon>Roseiterribacter</taxon>
    </lineage>
</organism>
<reference evidence="9" key="1">
    <citation type="submission" date="2021-02" db="EMBL/GenBank/DDBJ databases">
        <title>Genome sequence of Rhodospirillales sp. strain TMPK1 isolated from soil.</title>
        <authorList>
            <person name="Nakai R."/>
            <person name="Kusada H."/>
            <person name="Tamaki H."/>
        </authorList>
    </citation>
    <scope>NUCLEOTIDE SEQUENCE</scope>
    <source>
        <strain evidence="9">TMPK1</strain>
    </source>
</reference>
<dbReference type="PRINTS" id="PR00604">
    <property type="entry name" value="CYTCHRMECIAB"/>
</dbReference>
<proteinExistence type="predicted"/>
<sequence>MRSAPFALLVLFAALPASAQQAGDADKGKRLYVQCTACHTLEAGGKARVGPNLHGVIGAAAGTRPDFTNYSDALKKSGIEWTDDRLDAWLKKPAALVPGTKMVFVGLARDQDRADLIAYLKDATK</sequence>
<dbReference type="EMBL" id="BOPV01000001">
    <property type="protein sequence ID" value="GIL41137.1"/>
    <property type="molecule type" value="Genomic_DNA"/>
</dbReference>
<protein>
    <recommendedName>
        <fullName evidence="8">Cytochrome c domain-containing protein</fullName>
    </recommendedName>
</protein>
<evidence type="ECO:0000256" key="5">
    <source>
        <dbReference type="ARBA" id="ARBA00023004"/>
    </source>
</evidence>
<feature type="signal peptide" evidence="7">
    <location>
        <begin position="1"/>
        <end position="19"/>
    </location>
</feature>
<evidence type="ECO:0000259" key="8">
    <source>
        <dbReference type="PROSITE" id="PS51007"/>
    </source>
</evidence>
<dbReference type="GO" id="GO:0046872">
    <property type="term" value="F:metal ion binding"/>
    <property type="evidence" value="ECO:0007669"/>
    <property type="project" value="UniProtKB-KW"/>
</dbReference>
<accession>A0A8S8XHU6</accession>
<keyword evidence="2 6" id="KW-0349">Heme</keyword>
<gene>
    <name evidence="9" type="ORF">TMPK1_33740</name>
</gene>
<evidence type="ECO:0000256" key="7">
    <source>
        <dbReference type="SAM" id="SignalP"/>
    </source>
</evidence>
<dbReference type="InterPro" id="IPR009056">
    <property type="entry name" value="Cyt_c-like_dom"/>
</dbReference>
<dbReference type="SUPFAM" id="SSF46626">
    <property type="entry name" value="Cytochrome c"/>
    <property type="match status" value="1"/>
</dbReference>
<dbReference type="InterPro" id="IPR002327">
    <property type="entry name" value="Cyt_c_1A/1B"/>
</dbReference>
<dbReference type="PANTHER" id="PTHR11961">
    <property type="entry name" value="CYTOCHROME C"/>
    <property type="match status" value="1"/>
</dbReference>
<keyword evidence="4" id="KW-0249">Electron transport</keyword>
<evidence type="ECO:0000256" key="3">
    <source>
        <dbReference type="ARBA" id="ARBA00022723"/>
    </source>
</evidence>
<evidence type="ECO:0000256" key="2">
    <source>
        <dbReference type="ARBA" id="ARBA00022617"/>
    </source>
</evidence>
<dbReference type="Pfam" id="PF00034">
    <property type="entry name" value="Cytochrom_C"/>
    <property type="match status" value="1"/>
</dbReference>
<keyword evidence="5 6" id="KW-0408">Iron</keyword>
<evidence type="ECO:0000313" key="10">
    <source>
        <dbReference type="Proteomes" id="UP000681075"/>
    </source>
</evidence>
<name>A0A8S8XHU6_9PROT</name>
<dbReference type="Proteomes" id="UP000681075">
    <property type="component" value="Unassembled WGS sequence"/>
</dbReference>
<feature type="chain" id="PRO_5035919697" description="Cytochrome c domain-containing protein" evidence="7">
    <location>
        <begin position="20"/>
        <end position="125"/>
    </location>
</feature>
<dbReference type="AlphaFoldDB" id="A0A8S8XHU6"/>
<feature type="domain" description="Cytochrome c" evidence="8">
    <location>
        <begin position="23"/>
        <end position="124"/>
    </location>
</feature>
<keyword evidence="10" id="KW-1185">Reference proteome</keyword>
<dbReference type="PROSITE" id="PS51007">
    <property type="entry name" value="CYTC"/>
    <property type="match status" value="1"/>
</dbReference>
<evidence type="ECO:0000256" key="1">
    <source>
        <dbReference type="ARBA" id="ARBA00022448"/>
    </source>
</evidence>
<evidence type="ECO:0000256" key="4">
    <source>
        <dbReference type="ARBA" id="ARBA00022982"/>
    </source>
</evidence>
<evidence type="ECO:0000313" key="9">
    <source>
        <dbReference type="EMBL" id="GIL41137.1"/>
    </source>
</evidence>
<comment type="caution">
    <text evidence="9">The sequence shown here is derived from an EMBL/GenBank/DDBJ whole genome shotgun (WGS) entry which is preliminary data.</text>
</comment>
<keyword evidence="7" id="KW-0732">Signal</keyword>